<evidence type="ECO:0000313" key="7">
    <source>
        <dbReference type="WBParaSite" id="SMUV_0000431601-mRNA-1"/>
    </source>
</evidence>
<name>A0A158R4S9_9BILA</name>
<evidence type="ECO:0000259" key="5">
    <source>
        <dbReference type="PROSITE" id="PS50600"/>
    </source>
</evidence>
<keyword evidence="2" id="KW-0645">Protease</keyword>
<dbReference type="Gene3D" id="1.10.418.20">
    <property type="match status" value="1"/>
</dbReference>
<keyword evidence="6" id="KW-1185">Reference proteome</keyword>
<dbReference type="GO" id="GO:0006508">
    <property type="term" value="P:proteolysis"/>
    <property type="evidence" value="ECO:0007669"/>
    <property type="project" value="UniProtKB-KW"/>
</dbReference>
<comment type="similarity">
    <text evidence="1">Belongs to the peptidase C48 family.</text>
</comment>
<evidence type="ECO:0000256" key="3">
    <source>
        <dbReference type="ARBA" id="ARBA00022801"/>
    </source>
</evidence>
<accession>A0A158R4S9</accession>
<keyword evidence="4" id="KW-0788">Thiol protease</keyword>
<dbReference type="InterPro" id="IPR003653">
    <property type="entry name" value="Peptidase_C48_C"/>
</dbReference>
<organism evidence="6 7">
    <name type="scientific">Syphacia muris</name>
    <dbReference type="NCBI Taxonomy" id="451379"/>
    <lineage>
        <taxon>Eukaryota</taxon>
        <taxon>Metazoa</taxon>
        <taxon>Ecdysozoa</taxon>
        <taxon>Nematoda</taxon>
        <taxon>Chromadorea</taxon>
        <taxon>Rhabditida</taxon>
        <taxon>Spirurina</taxon>
        <taxon>Oxyuridomorpha</taxon>
        <taxon>Oxyuroidea</taxon>
        <taxon>Oxyuridae</taxon>
        <taxon>Syphacia</taxon>
    </lineage>
</organism>
<dbReference type="SUPFAM" id="SSF54001">
    <property type="entry name" value="Cysteine proteinases"/>
    <property type="match status" value="1"/>
</dbReference>
<dbReference type="AlphaFoldDB" id="A0A158R4S9"/>
<proteinExistence type="inferred from homology"/>
<protein>
    <submittedName>
        <fullName evidence="7">ULP_PROTEASE domain-containing protein</fullName>
    </submittedName>
</protein>
<dbReference type="PROSITE" id="PS50600">
    <property type="entry name" value="ULP_PROTEASE"/>
    <property type="match status" value="1"/>
</dbReference>
<dbReference type="PANTHER" id="PTHR46915">
    <property type="entry name" value="UBIQUITIN-LIKE PROTEASE 4-RELATED"/>
    <property type="match status" value="1"/>
</dbReference>
<keyword evidence="3" id="KW-0378">Hydrolase</keyword>
<dbReference type="Proteomes" id="UP000046393">
    <property type="component" value="Unplaced"/>
</dbReference>
<evidence type="ECO:0000256" key="1">
    <source>
        <dbReference type="ARBA" id="ARBA00005234"/>
    </source>
</evidence>
<dbReference type="GO" id="GO:0008234">
    <property type="term" value="F:cysteine-type peptidase activity"/>
    <property type="evidence" value="ECO:0007669"/>
    <property type="project" value="UniProtKB-KW"/>
</dbReference>
<dbReference type="InterPro" id="IPR038765">
    <property type="entry name" value="Papain-like_cys_pep_sf"/>
</dbReference>
<evidence type="ECO:0000313" key="6">
    <source>
        <dbReference type="Proteomes" id="UP000046393"/>
    </source>
</evidence>
<dbReference type="Gene3D" id="3.30.310.130">
    <property type="entry name" value="Ubiquitin-related"/>
    <property type="match status" value="1"/>
</dbReference>
<dbReference type="Pfam" id="PF02902">
    <property type="entry name" value="Peptidase_C48"/>
    <property type="match status" value="1"/>
</dbReference>
<dbReference type="STRING" id="451379.A0A158R4S9"/>
<evidence type="ECO:0000256" key="2">
    <source>
        <dbReference type="ARBA" id="ARBA00022670"/>
    </source>
</evidence>
<dbReference type="WBParaSite" id="SMUV_0000431601-mRNA-1">
    <property type="protein sequence ID" value="SMUV_0000431601-mRNA-1"/>
    <property type="gene ID" value="SMUV_0000431601"/>
</dbReference>
<dbReference type="PANTHER" id="PTHR46915:SF2">
    <property type="entry name" value="UBIQUITIN-LIKE PROTEASE 4"/>
    <property type="match status" value="1"/>
</dbReference>
<dbReference type="GO" id="GO:0016926">
    <property type="term" value="P:protein desumoylation"/>
    <property type="evidence" value="ECO:0007669"/>
    <property type="project" value="UniProtKB-ARBA"/>
</dbReference>
<evidence type="ECO:0000256" key="4">
    <source>
        <dbReference type="ARBA" id="ARBA00022807"/>
    </source>
</evidence>
<feature type="domain" description="Ubiquitin-like protease family profile" evidence="5">
    <location>
        <begin position="63"/>
        <end position="282"/>
    </location>
</feature>
<reference evidence="7" key="1">
    <citation type="submission" date="2016-04" db="UniProtKB">
        <authorList>
            <consortium name="WormBaseParasite"/>
        </authorList>
    </citation>
    <scope>IDENTIFICATION</scope>
</reference>
<sequence length="351" mass="40502">MKSRRKIHRRKRRCLSMGVNALVPHNLEDSKPMSDSENCHEIDVYILSLETTVLRIRFPSRSMNIHISDFLCLREGALLNDIIIDFYINHIAAHLLPDDSVLKLHLFPALFWCHMKESQAKTLALCSKSDLNGGSNIDGKDKSLSENDRICQLEYWLDEENIFDADFLILPINHKQHWSLVVVCSPFLSLSCNLPDQNGQDLPLKPVVIIFDSQQPVEVSLKSLIITELDRFFELAFTKQSSNYSGYCFKNGSFKCIMPKNLPQQKNNVDCGVYILEYARRFLLSPPSIECLQSGDFDFSLLYPDFDVSGKRCEIQRTVLSLCSDYDIWRNLLNTVDVPFKYENHVVRIER</sequence>